<dbReference type="SMART" id="SM00432">
    <property type="entry name" value="MADS"/>
    <property type="match status" value="1"/>
</dbReference>
<evidence type="ECO:0000256" key="6">
    <source>
        <dbReference type="SAM" id="Coils"/>
    </source>
</evidence>
<dbReference type="EMBL" id="OOIL02000230">
    <property type="protein sequence ID" value="VFQ62313.1"/>
    <property type="molecule type" value="Genomic_DNA"/>
</dbReference>
<keyword evidence="6" id="KW-0175">Coiled coil</keyword>
<dbReference type="GO" id="GO:0000977">
    <property type="term" value="F:RNA polymerase II transcription regulatory region sequence-specific DNA binding"/>
    <property type="evidence" value="ECO:0007669"/>
    <property type="project" value="InterPro"/>
</dbReference>
<sequence length="353" mass="39469">MGRVKLEIKKIENTTNRQVTYSKRRNGLIKKAYELSVLCEIDVALIMFSPSGKPSVFSSNNKRYICTTRYAYLLNRNRFLQRALAKLKYESSDLNSHAASPMNSADHQLEEIQQQLAKCKSRLEQVEQRLRVYECDPCEIITFGEAQYRERIFEHNLNQVRQRRRFLEENCSDPIRRAHSASVGGMVMNGGDGQHHQFGSTDGIIPNGVIENWLLPVPGDDRADSQSQIFNFLDSNALDGRGGGSVDGMGMTMMMMPQLHHMQNGDELLLGGGGGDPNHVIGGSTSSGGGRIPRVDDAHWTPPQHYAPPQPQPGVDDDVSLFPSTTYQRERAILEAFISQLTTPPLTQPDDLI</sequence>
<evidence type="ECO:0000256" key="7">
    <source>
        <dbReference type="SAM" id="MobiDB-lite"/>
    </source>
</evidence>
<evidence type="ECO:0000313" key="10">
    <source>
        <dbReference type="Proteomes" id="UP000595140"/>
    </source>
</evidence>
<organism evidence="9 10">
    <name type="scientific">Cuscuta campestris</name>
    <dbReference type="NCBI Taxonomy" id="132261"/>
    <lineage>
        <taxon>Eukaryota</taxon>
        <taxon>Viridiplantae</taxon>
        <taxon>Streptophyta</taxon>
        <taxon>Embryophyta</taxon>
        <taxon>Tracheophyta</taxon>
        <taxon>Spermatophyta</taxon>
        <taxon>Magnoliopsida</taxon>
        <taxon>eudicotyledons</taxon>
        <taxon>Gunneridae</taxon>
        <taxon>Pentapetalae</taxon>
        <taxon>asterids</taxon>
        <taxon>lamiids</taxon>
        <taxon>Solanales</taxon>
        <taxon>Convolvulaceae</taxon>
        <taxon>Cuscuteae</taxon>
        <taxon>Cuscuta</taxon>
        <taxon>Cuscuta subgen. Grammica</taxon>
        <taxon>Cuscuta sect. Cleistogrammica</taxon>
    </lineage>
</organism>
<name>A0A484K971_9ASTE</name>
<dbReference type="InterPro" id="IPR002100">
    <property type="entry name" value="TF_MADSbox"/>
</dbReference>
<evidence type="ECO:0000256" key="2">
    <source>
        <dbReference type="ARBA" id="ARBA00023015"/>
    </source>
</evidence>
<dbReference type="PRINTS" id="PR00404">
    <property type="entry name" value="MADSDOMAIN"/>
</dbReference>
<dbReference type="InterPro" id="IPR033896">
    <property type="entry name" value="MEF2-like_N"/>
</dbReference>
<reference evidence="9 10" key="1">
    <citation type="submission" date="2018-04" db="EMBL/GenBank/DDBJ databases">
        <authorList>
            <person name="Vogel A."/>
        </authorList>
    </citation>
    <scope>NUCLEOTIDE SEQUENCE [LARGE SCALE GENOMIC DNA]</scope>
</reference>
<evidence type="ECO:0000256" key="5">
    <source>
        <dbReference type="ARBA" id="ARBA00023242"/>
    </source>
</evidence>
<protein>
    <recommendedName>
        <fullName evidence="8">MADS-box domain-containing protein</fullName>
    </recommendedName>
</protein>
<keyword evidence="10" id="KW-1185">Reference proteome</keyword>
<feature type="domain" description="MADS-box" evidence="8">
    <location>
        <begin position="1"/>
        <end position="61"/>
    </location>
</feature>
<dbReference type="InterPro" id="IPR036879">
    <property type="entry name" value="TF_MADSbox_sf"/>
</dbReference>
<evidence type="ECO:0000259" key="8">
    <source>
        <dbReference type="PROSITE" id="PS50066"/>
    </source>
</evidence>
<keyword evidence="4" id="KW-0804">Transcription</keyword>
<dbReference type="GO" id="GO:0046983">
    <property type="term" value="F:protein dimerization activity"/>
    <property type="evidence" value="ECO:0007669"/>
    <property type="project" value="InterPro"/>
</dbReference>
<dbReference type="InterPro" id="IPR050142">
    <property type="entry name" value="MADS-box/MEF2_TF"/>
</dbReference>
<evidence type="ECO:0000256" key="3">
    <source>
        <dbReference type="ARBA" id="ARBA00023125"/>
    </source>
</evidence>
<evidence type="ECO:0000313" key="9">
    <source>
        <dbReference type="EMBL" id="VFQ62313.1"/>
    </source>
</evidence>
<keyword evidence="2" id="KW-0805">Transcription regulation</keyword>
<keyword evidence="3" id="KW-0238">DNA-binding</keyword>
<feature type="coiled-coil region" evidence="6">
    <location>
        <begin position="102"/>
        <end position="136"/>
    </location>
</feature>
<dbReference type="SUPFAM" id="SSF55455">
    <property type="entry name" value="SRF-like"/>
    <property type="match status" value="1"/>
</dbReference>
<accession>A0A484K971</accession>
<dbReference type="CDD" id="cd00265">
    <property type="entry name" value="MADS_MEF2_like"/>
    <property type="match status" value="1"/>
</dbReference>
<comment type="subcellular location">
    <subcellularLocation>
        <location evidence="1">Nucleus</location>
    </subcellularLocation>
</comment>
<evidence type="ECO:0000256" key="4">
    <source>
        <dbReference type="ARBA" id="ARBA00023163"/>
    </source>
</evidence>
<evidence type="ECO:0000256" key="1">
    <source>
        <dbReference type="ARBA" id="ARBA00004123"/>
    </source>
</evidence>
<dbReference type="OrthoDB" id="1898716at2759"/>
<dbReference type="Pfam" id="PF00319">
    <property type="entry name" value="SRF-TF"/>
    <property type="match status" value="1"/>
</dbReference>
<gene>
    <name evidence="9" type="ORF">CCAM_LOCUS4089</name>
</gene>
<dbReference type="GO" id="GO:0045944">
    <property type="term" value="P:positive regulation of transcription by RNA polymerase II"/>
    <property type="evidence" value="ECO:0007669"/>
    <property type="project" value="InterPro"/>
</dbReference>
<feature type="region of interest" description="Disordered" evidence="7">
    <location>
        <begin position="278"/>
        <end position="321"/>
    </location>
</feature>
<proteinExistence type="predicted"/>
<dbReference type="PANTHER" id="PTHR48019">
    <property type="entry name" value="SERUM RESPONSE FACTOR HOMOLOG"/>
    <property type="match status" value="1"/>
</dbReference>
<dbReference type="Proteomes" id="UP000595140">
    <property type="component" value="Unassembled WGS sequence"/>
</dbReference>
<dbReference type="PROSITE" id="PS50066">
    <property type="entry name" value="MADS_BOX_2"/>
    <property type="match status" value="1"/>
</dbReference>
<dbReference type="Gene3D" id="3.40.1810.10">
    <property type="entry name" value="Transcription factor, MADS-box"/>
    <property type="match status" value="1"/>
</dbReference>
<dbReference type="GO" id="GO:0005634">
    <property type="term" value="C:nucleus"/>
    <property type="evidence" value="ECO:0007669"/>
    <property type="project" value="UniProtKB-SubCell"/>
</dbReference>
<keyword evidence="5" id="KW-0539">Nucleus</keyword>
<dbReference type="AlphaFoldDB" id="A0A484K971"/>